<organism evidence="1 2">
    <name type="scientific">Dentipellis fragilis</name>
    <dbReference type="NCBI Taxonomy" id="205917"/>
    <lineage>
        <taxon>Eukaryota</taxon>
        <taxon>Fungi</taxon>
        <taxon>Dikarya</taxon>
        <taxon>Basidiomycota</taxon>
        <taxon>Agaricomycotina</taxon>
        <taxon>Agaricomycetes</taxon>
        <taxon>Russulales</taxon>
        <taxon>Hericiaceae</taxon>
        <taxon>Dentipellis</taxon>
    </lineage>
</organism>
<evidence type="ECO:0000313" key="2">
    <source>
        <dbReference type="Proteomes" id="UP000298327"/>
    </source>
</evidence>
<comment type="caution">
    <text evidence="1">The sequence shown here is derived from an EMBL/GenBank/DDBJ whole genome shotgun (WGS) entry which is preliminary data.</text>
</comment>
<dbReference type="AlphaFoldDB" id="A0A4Y9XTU5"/>
<reference evidence="1 2" key="1">
    <citation type="submission" date="2019-02" db="EMBL/GenBank/DDBJ databases">
        <title>Genome sequencing of the rare red list fungi Dentipellis fragilis.</title>
        <authorList>
            <person name="Buettner E."/>
            <person name="Kellner H."/>
        </authorList>
    </citation>
    <scope>NUCLEOTIDE SEQUENCE [LARGE SCALE GENOMIC DNA]</scope>
    <source>
        <strain evidence="1 2">DSM 105465</strain>
    </source>
</reference>
<dbReference type="EMBL" id="SEOQ01001118">
    <property type="protein sequence ID" value="TFY53684.1"/>
    <property type="molecule type" value="Genomic_DNA"/>
</dbReference>
<dbReference type="Proteomes" id="UP000298327">
    <property type="component" value="Unassembled WGS sequence"/>
</dbReference>
<dbReference type="OrthoDB" id="10313978at2759"/>
<keyword evidence="2" id="KW-1185">Reference proteome</keyword>
<evidence type="ECO:0000313" key="1">
    <source>
        <dbReference type="EMBL" id="TFY53684.1"/>
    </source>
</evidence>
<proteinExistence type="predicted"/>
<sequence>MCPRVRILRLSPTCDGDLEYTLTTPCACACALIGFQWSILLATHDEVSQTLSTEQPDATRWDVIDINEAPEPNSDTINCLRSGPPEWRRREDQISQAAAVSTGLIGRFLLAKIAAAEYEAVVARIQAALATVPVEGDDRVWALRAVQALQAAGVINLAGDVRNSADLENVVLVAGKEVVDRIQRRRLEIRSVRDIPVGELRKGWWRKIV</sequence>
<protein>
    <submittedName>
        <fullName evidence="1">Uncharacterized protein</fullName>
    </submittedName>
</protein>
<name>A0A4Y9XTU5_9AGAM</name>
<gene>
    <name evidence="1" type="ORF">EVG20_g10006</name>
</gene>
<accession>A0A4Y9XTU5</accession>